<feature type="region of interest" description="Disordered" evidence="5">
    <location>
        <begin position="82"/>
        <end position="158"/>
    </location>
</feature>
<keyword evidence="3" id="KW-0539">Nucleus</keyword>
<gene>
    <name evidence="7" type="ORF">DTER00134_LOCUS10069</name>
</gene>
<evidence type="ECO:0000313" key="7">
    <source>
        <dbReference type="EMBL" id="CAE0494996.1"/>
    </source>
</evidence>
<organism evidence="7">
    <name type="scientific">Dunaliella tertiolecta</name>
    <name type="common">Green alga</name>
    <dbReference type="NCBI Taxonomy" id="3047"/>
    <lineage>
        <taxon>Eukaryota</taxon>
        <taxon>Viridiplantae</taxon>
        <taxon>Chlorophyta</taxon>
        <taxon>core chlorophytes</taxon>
        <taxon>Chlorophyceae</taxon>
        <taxon>CS clade</taxon>
        <taxon>Chlamydomonadales</taxon>
        <taxon>Dunaliellaceae</taxon>
        <taxon>Dunaliella</taxon>
    </lineage>
</organism>
<dbReference type="PANTHER" id="PTHR12446:SF34">
    <property type="entry name" value="PROTEIN LIN-54 HOMOLOG"/>
    <property type="match status" value="1"/>
</dbReference>
<reference evidence="7" key="1">
    <citation type="submission" date="2021-01" db="EMBL/GenBank/DDBJ databases">
        <authorList>
            <person name="Corre E."/>
            <person name="Pelletier E."/>
            <person name="Niang G."/>
            <person name="Scheremetjew M."/>
            <person name="Finn R."/>
            <person name="Kale V."/>
            <person name="Holt S."/>
            <person name="Cochrane G."/>
            <person name="Meng A."/>
            <person name="Brown T."/>
            <person name="Cohen L."/>
        </authorList>
    </citation>
    <scope>NUCLEOTIDE SEQUENCE</scope>
    <source>
        <strain evidence="7">CCMP1320</strain>
    </source>
</reference>
<dbReference type="AlphaFoldDB" id="A0A7S3VMX1"/>
<evidence type="ECO:0000259" key="6">
    <source>
        <dbReference type="PROSITE" id="PS51634"/>
    </source>
</evidence>
<feature type="coiled-coil region" evidence="4">
    <location>
        <begin position="413"/>
        <end position="488"/>
    </location>
</feature>
<feature type="region of interest" description="Disordered" evidence="5">
    <location>
        <begin position="527"/>
        <end position="565"/>
    </location>
</feature>
<dbReference type="Pfam" id="PF03638">
    <property type="entry name" value="TCR"/>
    <property type="match status" value="1"/>
</dbReference>
<dbReference type="EMBL" id="HBIP01017115">
    <property type="protein sequence ID" value="CAE0494996.1"/>
    <property type="molecule type" value="Transcribed_RNA"/>
</dbReference>
<protein>
    <recommendedName>
        <fullName evidence="6">CRC domain-containing protein</fullName>
    </recommendedName>
</protein>
<sequence>MRSWVWQHADPCSRALHRVGLCTLDCSPSFATLCKQEHVRESWDIEVKARRQGGADIYWLAPGHPGRFSSMVKAAEALGLQPPKRARPVTHVVEETDSDEGYKQPPQPDFYAFDGVDRPRPKRQTRPPQRTSMDLPLRVPRGRSLPPPSSPPSLGLPSALPTPLYPAAPTAPSSSYNLYPHLNPSLGHPPYGHRPLAPQLAAPQAPPVELHPVLLELEPVEQRAGSGGDTAVGTHFLAEGAPVEWVASFILHARKNHVRLIDRSGLVLAHQNAFSLQYVVEGGCLRILPLLEEEPPEGWASLPVATPADQLGTVFDSGPAYTGASVTALLRPAQLAGAESAEDDEWALLDLRVPVGRLAGVRPDGGLSLQDGCVLPAALAQPQQAAHVHLQPQQPGHEGPGVEMVLHPLEAVLESSRQQALLAQQQHQEEQRRLELERQQQAQRMQQLEELQRHRQQMEELQRQRQHLERLQQALQQQAAQQAAQLEQQQGGLVPGGMLASEQQGLEALEFKEEGLQVLDGEAKPGVKPFQEQQQQQQDEQETEGGMEDAQDEQDQYWAQQARRGGPRVWSRQQGNAAPILKPQVLPDNFLGGSPNATSGVPRKSCNCKKSRCLKLYCECFSAGHYCDNCCCLQCLNNLENEPKRQQAMDFVLEKNPLAFQSKIKVQWRRWWHQMRLPLLQRLTSWVSTARGAHARRAPA</sequence>
<evidence type="ECO:0000256" key="3">
    <source>
        <dbReference type="ARBA" id="ARBA00023242"/>
    </source>
</evidence>
<keyword evidence="4" id="KW-0175">Coiled coil</keyword>
<name>A0A7S3VMX1_DUNTE</name>
<proteinExistence type="inferred from homology"/>
<evidence type="ECO:0000256" key="1">
    <source>
        <dbReference type="ARBA" id="ARBA00004123"/>
    </source>
</evidence>
<feature type="domain" description="CRC" evidence="6">
    <location>
        <begin position="602"/>
        <end position="700"/>
    </location>
</feature>
<comment type="subcellular location">
    <subcellularLocation>
        <location evidence="1">Nucleus</location>
    </subcellularLocation>
</comment>
<evidence type="ECO:0000256" key="5">
    <source>
        <dbReference type="SAM" id="MobiDB-lite"/>
    </source>
</evidence>
<dbReference type="SMART" id="SM01114">
    <property type="entry name" value="CXC"/>
    <property type="match status" value="1"/>
</dbReference>
<evidence type="ECO:0000256" key="4">
    <source>
        <dbReference type="SAM" id="Coils"/>
    </source>
</evidence>
<comment type="similarity">
    <text evidence="2">Belongs to the lin-54 family.</text>
</comment>
<dbReference type="GO" id="GO:0005634">
    <property type="term" value="C:nucleus"/>
    <property type="evidence" value="ECO:0007669"/>
    <property type="project" value="UniProtKB-SubCell"/>
</dbReference>
<dbReference type="InterPro" id="IPR005172">
    <property type="entry name" value="CRC"/>
</dbReference>
<accession>A0A7S3VMX1</accession>
<feature type="compositionally biased region" description="Acidic residues" evidence="5">
    <location>
        <begin position="539"/>
        <end position="555"/>
    </location>
</feature>
<dbReference type="PROSITE" id="PS51634">
    <property type="entry name" value="CRC"/>
    <property type="match status" value="1"/>
</dbReference>
<dbReference type="GO" id="GO:0006355">
    <property type="term" value="P:regulation of DNA-templated transcription"/>
    <property type="evidence" value="ECO:0007669"/>
    <property type="project" value="TreeGrafter"/>
</dbReference>
<dbReference type="InterPro" id="IPR033467">
    <property type="entry name" value="Tesmin/TSO1-like_CXC"/>
</dbReference>
<feature type="compositionally biased region" description="Low complexity" evidence="5">
    <location>
        <begin position="126"/>
        <end position="144"/>
    </location>
</feature>
<evidence type="ECO:0000256" key="2">
    <source>
        <dbReference type="ARBA" id="ARBA00007267"/>
    </source>
</evidence>
<dbReference type="InterPro" id="IPR028307">
    <property type="entry name" value="Lin-54_fam"/>
</dbReference>
<dbReference type="PANTHER" id="PTHR12446">
    <property type="entry name" value="TESMIN/TSO1-RELATED"/>
    <property type="match status" value="1"/>
</dbReference>